<comment type="similarity">
    <text evidence="2">Belongs to the citrate synthase family.</text>
</comment>
<evidence type="ECO:0000256" key="3">
    <source>
        <dbReference type="ARBA" id="ARBA00012972"/>
    </source>
</evidence>
<gene>
    <name evidence="6" type="ORF">A2756_00350</name>
</gene>
<dbReference type="Proteomes" id="UP000177785">
    <property type="component" value="Unassembled WGS sequence"/>
</dbReference>
<sequence>MQWETSISEVSSDGERIRGYRLDELATNLSFAETIWLILFGEIPTKQKTKLFEAMLITTIDHGIGTPSAMTARIATSGGATLPAAAAAGVLSLGPRHGGAITQAAQMLAVAVTKQESASALVERYKQEAKRLPGYGHKLFTKQDPRTKTLLSLARDLQLSGPHAVLAEEIETMAAKTFSQLLPLNIDGAIAALGLDMELPAESLNGIFLIGRMPGIIAHIIEEQMGTKPMRRLSPDETAYHGAPPRSITHSDNDAF</sequence>
<proteinExistence type="inferred from homology"/>
<evidence type="ECO:0000313" key="6">
    <source>
        <dbReference type="EMBL" id="OGZ45455.1"/>
    </source>
</evidence>
<evidence type="ECO:0000256" key="4">
    <source>
        <dbReference type="ARBA" id="ARBA00022679"/>
    </source>
</evidence>
<keyword evidence="4" id="KW-0808">Transferase</keyword>
<dbReference type="CDD" id="cd06100">
    <property type="entry name" value="CCL_ACL-C"/>
    <property type="match status" value="1"/>
</dbReference>
<dbReference type="GO" id="GO:0006099">
    <property type="term" value="P:tricarboxylic acid cycle"/>
    <property type="evidence" value="ECO:0007669"/>
    <property type="project" value="UniProtKB-UniPathway"/>
</dbReference>
<evidence type="ECO:0000256" key="1">
    <source>
        <dbReference type="ARBA" id="ARBA00005163"/>
    </source>
</evidence>
<accession>A0A1G2G5B4</accession>
<dbReference type="SUPFAM" id="SSF48256">
    <property type="entry name" value="Citrate synthase"/>
    <property type="match status" value="1"/>
</dbReference>
<dbReference type="InterPro" id="IPR016143">
    <property type="entry name" value="Citrate_synth-like_sm_a-sub"/>
</dbReference>
<dbReference type="PANTHER" id="PTHR11739:SF4">
    <property type="entry name" value="CITRATE SYNTHASE, PEROXISOMAL"/>
    <property type="match status" value="1"/>
</dbReference>
<dbReference type="InterPro" id="IPR036969">
    <property type="entry name" value="Citrate_synthase_sf"/>
</dbReference>
<dbReference type="PANTHER" id="PTHR11739">
    <property type="entry name" value="CITRATE SYNTHASE"/>
    <property type="match status" value="1"/>
</dbReference>
<dbReference type="PRINTS" id="PR00143">
    <property type="entry name" value="CITRTSNTHASE"/>
</dbReference>
<reference evidence="6 7" key="1">
    <citation type="journal article" date="2016" name="Nat. Commun.">
        <title>Thousands of microbial genomes shed light on interconnected biogeochemical processes in an aquifer system.</title>
        <authorList>
            <person name="Anantharaman K."/>
            <person name="Brown C.T."/>
            <person name="Hug L.A."/>
            <person name="Sharon I."/>
            <person name="Castelle C.J."/>
            <person name="Probst A.J."/>
            <person name="Thomas B.C."/>
            <person name="Singh A."/>
            <person name="Wilkins M.J."/>
            <person name="Karaoz U."/>
            <person name="Brodie E.L."/>
            <person name="Williams K.H."/>
            <person name="Hubbard S.S."/>
            <person name="Banfield J.F."/>
        </authorList>
    </citation>
    <scope>NUCLEOTIDE SEQUENCE [LARGE SCALE GENOMIC DNA]</scope>
</reference>
<evidence type="ECO:0000256" key="5">
    <source>
        <dbReference type="SAM" id="MobiDB-lite"/>
    </source>
</evidence>
<comment type="pathway">
    <text evidence="1">Carbohydrate metabolism; tricarboxylic acid cycle.</text>
</comment>
<dbReference type="STRING" id="1802115.A2756_00350"/>
<dbReference type="GO" id="GO:0036440">
    <property type="term" value="F:citrate synthase activity"/>
    <property type="evidence" value="ECO:0007669"/>
    <property type="project" value="UniProtKB-EC"/>
</dbReference>
<dbReference type="GO" id="GO:0005975">
    <property type="term" value="P:carbohydrate metabolic process"/>
    <property type="evidence" value="ECO:0007669"/>
    <property type="project" value="TreeGrafter"/>
</dbReference>
<evidence type="ECO:0000313" key="7">
    <source>
        <dbReference type="Proteomes" id="UP000177785"/>
    </source>
</evidence>
<dbReference type="Gene3D" id="1.10.580.10">
    <property type="entry name" value="Citrate Synthase, domain 1"/>
    <property type="match status" value="2"/>
</dbReference>
<name>A0A1G2G5B4_9BACT</name>
<protein>
    <recommendedName>
        <fullName evidence="3">citrate synthase (unknown stereospecificity)</fullName>
        <ecNumber evidence="3">2.3.3.16</ecNumber>
    </recommendedName>
</protein>
<dbReference type="AlphaFoldDB" id="A0A1G2G5B4"/>
<evidence type="ECO:0000256" key="2">
    <source>
        <dbReference type="ARBA" id="ARBA00010566"/>
    </source>
</evidence>
<dbReference type="NCBIfam" id="NF004869">
    <property type="entry name" value="PRK06224.1-6"/>
    <property type="match status" value="1"/>
</dbReference>
<dbReference type="Pfam" id="PF00285">
    <property type="entry name" value="Citrate_synt"/>
    <property type="match status" value="1"/>
</dbReference>
<organism evidence="6 7">
    <name type="scientific">Candidatus Ryanbacteria bacterium RIFCSPHIGHO2_01_FULL_48_27</name>
    <dbReference type="NCBI Taxonomy" id="1802115"/>
    <lineage>
        <taxon>Bacteria</taxon>
        <taxon>Candidatus Ryaniibacteriota</taxon>
    </lineage>
</organism>
<dbReference type="EMBL" id="MHNL01000006">
    <property type="protein sequence ID" value="OGZ45455.1"/>
    <property type="molecule type" value="Genomic_DNA"/>
</dbReference>
<dbReference type="InterPro" id="IPR002020">
    <property type="entry name" value="Citrate_synthase"/>
</dbReference>
<dbReference type="EC" id="2.3.3.16" evidence="3"/>
<dbReference type="Gene3D" id="1.10.230.10">
    <property type="entry name" value="Cytochrome P450-Terp, domain 2"/>
    <property type="match status" value="1"/>
</dbReference>
<feature type="region of interest" description="Disordered" evidence="5">
    <location>
        <begin position="228"/>
        <end position="256"/>
    </location>
</feature>
<comment type="caution">
    <text evidence="6">The sequence shown here is derived from an EMBL/GenBank/DDBJ whole genome shotgun (WGS) entry which is preliminary data.</text>
</comment>
<dbReference type="UniPathway" id="UPA00223"/>
<dbReference type="InterPro" id="IPR016142">
    <property type="entry name" value="Citrate_synth-like_lrg_a-sub"/>
</dbReference>